<accession>A0A1C0AMQ6</accession>
<dbReference type="CDD" id="cd09022">
    <property type="entry name" value="Aldose_epim_Ec_YihR"/>
    <property type="match status" value="1"/>
</dbReference>
<evidence type="ECO:0000313" key="1">
    <source>
        <dbReference type="EMBL" id="OCL34518.1"/>
    </source>
</evidence>
<protein>
    <submittedName>
        <fullName evidence="1">Uncharacterized protein</fullName>
    </submittedName>
</protein>
<organism evidence="1 2">
    <name type="scientific">Tessaracoccus lapidicaptus</name>
    <dbReference type="NCBI Taxonomy" id="1427523"/>
    <lineage>
        <taxon>Bacteria</taxon>
        <taxon>Bacillati</taxon>
        <taxon>Actinomycetota</taxon>
        <taxon>Actinomycetes</taxon>
        <taxon>Propionibacteriales</taxon>
        <taxon>Propionibacteriaceae</taxon>
        <taxon>Tessaracoccus</taxon>
    </lineage>
</organism>
<dbReference type="Pfam" id="PF01263">
    <property type="entry name" value="Aldose_epim"/>
    <property type="match status" value="1"/>
</dbReference>
<dbReference type="SUPFAM" id="SSF74650">
    <property type="entry name" value="Galactose mutarotase-like"/>
    <property type="match status" value="1"/>
</dbReference>
<dbReference type="Proteomes" id="UP000093501">
    <property type="component" value="Unassembled WGS sequence"/>
</dbReference>
<name>A0A1C0AMQ6_9ACTN</name>
<dbReference type="RefSeq" id="WP_068751201.1">
    <property type="nucleotide sequence ID" value="NZ_LR214441.1"/>
</dbReference>
<proteinExistence type="predicted"/>
<reference evidence="2" key="1">
    <citation type="submission" date="2016-07" db="EMBL/GenBank/DDBJ databases">
        <authorList>
            <person name="Florea S."/>
            <person name="Webb J.S."/>
            <person name="Jaromczyk J."/>
            <person name="Schardl C.L."/>
        </authorList>
    </citation>
    <scope>NUCLEOTIDE SEQUENCE [LARGE SCALE GENOMIC DNA]</scope>
    <source>
        <strain evidence="2">IPBSL-7</strain>
    </source>
</reference>
<dbReference type="InterPro" id="IPR008183">
    <property type="entry name" value="Aldose_1/G6P_1-epimerase"/>
</dbReference>
<dbReference type="GO" id="GO:0005975">
    <property type="term" value="P:carbohydrate metabolic process"/>
    <property type="evidence" value="ECO:0007669"/>
    <property type="project" value="InterPro"/>
</dbReference>
<dbReference type="EMBL" id="MBQD01000020">
    <property type="protein sequence ID" value="OCL34518.1"/>
    <property type="molecule type" value="Genomic_DNA"/>
</dbReference>
<dbReference type="GO" id="GO:0016853">
    <property type="term" value="F:isomerase activity"/>
    <property type="evidence" value="ECO:0007669"/>
    <property type="project" value="InterPro"/>
</dbReference>
<comment type="caution">
    <text evidence="1">The sequence shown here is derived from an EMBL/GenBank/DDBJ whole genome shotgun (WGS) entry which is preliminary data.</text>
</comment>
<dbReference type="Gene3D" id="2.70.98.10">
    <property type="match status" value="1"/>
</dbReference>
<dbReference type="InterPro" id="IPR014718">
    <property type="entry name" value="GH-type_carb-bd"/>
</dbReference>
<gene>
    <name evidence="1" type="ORF">BCR15_02120</name>
</gene>
<dbReference type="InterPro" id="IPR037480">
    <property type="entry name" value="YihR-like"/>
</dbReference>
<evidence type="ECO:0000313" key="2">
    <source>
        <dbReference type="Proteomes" id="UP000093501"/>
    </source>
</evidence>
<dbReference type="InterPro" id="IPR011013">
    <property type="entry name" value="Gal_mutarotase_sf_dom"/>
</dbReference>
<dbReference type="GO" id="GO:0030246">
    <property type="term" value="F:carbohydrate binding"/>
    <property type="evidence" value="ECO:0007669"/>
    <property type="project" value="InterPro"/>
</dbReference>
<sequence>MTLNPTGTQYSISHGRYGAVVTEVGATLRSLTLDGEEVLWTFAADEAPSGSMGRQLLPWPNRIRDGRYTFDGAQYQLPITEVPRTTALHGLNEGVAWQLVSHTDDEVVLTSRYYPQRGWNAVLEATIGHRVGEDGLTVTVEVTNVGATRAPYGYGAHPYLKADVATAELSLPFAKELLVDPERLLPIEVADVTPEHDFRSARPVGDTEFDTALTGADGAWELSVTTGGRTVTLWADESLPWGQVFTHPDRVALAVEPMTCGPDAFNEGPTHDGLIVLEPGQGSRSVWGFRVS</sequence>
<dbReference type="AlphaFoldDB" id="A0A1C0AMQ6"/>
<keyword evidence="2" id="KW-1185">Reference proteome</keyword>